<dbReference type="InterPro" id="IPR050129">
    <property type="entry name" value="Zn_alcohol_dh"/>
</dbReference>
<dbReference type="Gene3D" id="3.90.180.10">
    <property type="entry name" value="Medium-chain alcohol dehydrogenases, catalytic domain"/>
    <property type="match status" value="1"/>
</dbReference>
<gene>
    <name evidence="7" type="ORF">Aph01nite_35940</name>
</gene>
<keyword evidence="8" id="KW-1185">Reference proteome</keyword>
<dbReference type="SMART" id="SM00829">
    <property type="entry name" value="PKS_ER"/>
    <property type="match status" value="1"/>
</dbReference>
<keyword evidence="3 5" id="KW-0862">Zinc</keyword>
<dbReference type="InterPro" id="IPR036291">
    <property type="entry name" value="NAD(P)-bd_dom_sf"/>
</dbReference>
<keyword evidence="2 5" id="KW-0479">Metal-binding</keyword>
<dbReference type="RefSeq" id="WP_204042020.1">
    <property type="nucleotide sequence ID" value="NZ_BOOA01000027.1"/>
</dbReference>
<accession>A0A919QCN7</accession>
<name>A0A919QCN7_9ACTN</name>
<evidence type="ECO:0000256" key="1">
    <source>
        <dbReference type="ARBA" id="ARBA00001947"/>
    </source>
</evidence>
<dbReference type="PANTHER" id="PTHR43401">
    <property type="entry name" value="L-THREONINE 3-DEHYDROGENASE"/>
    <property type="match status" value="1"/>
</dbReference>
<feature type="domain" description="Enoyl reductase (ER)" evidence="6">
    <location>
        <begin position="16"/>
        <end position="366"/>
    </location>
</feature>
<dbReference type="GO" id="GO:0008270">
    <property type="term" value="F:zinc ion binding"/>
    <property type="evidence" value="ECO:0007669"/>
    <property type="project" value="InterPro"/>
</dbReference>
<dbReference type="InterPro" id="IPR002328">
    <property type="entry name" value="ADH_Zn_CS"/>
</dbReference>
<protein>
    <submittedName>
        <fullName evidence="7">5-exo-alcohol dehydrogenase</fullName>
    </submittedName>
</protein>
<sequence length="369" mass="37930">MNGLTSTRAAVLATFGESVGIREFPVPPPDEGQIVVAVRYGGVCGTDVHLRAGFLRVPLPLVLGHEGVGTVVTCGNGAGEDYFGSPLRPGDQVMWSSSISCGRCVACGRREPTLCLRRSTYGVTLGLADHPGLSGSWAGHMVLRAGTTVVKLPDAVPPLAAASLACAGPTMVHALHDRRPVRPGDVVVVQGSGPVGLAAAALSHLAGAAQVILVGGPAERLDLAARSGFGDHHLDVEGPDGPEPALAAVMDLTGGKGADLVIECTGSPPAVAQGLRMAARGGAYLVVGQYTDRGDTEVNPHLIVYKQLDVLGSWGFTGAHLAEYVNLLPALTRRFDLEKLVVTYPLEAADQALDDVEAGAVMKAVLVAG</sequence>
<dbReference type="InterPro" id="IPR020843">
    <property type="entry name" value="ER"/>
</dbReference>
<dbReference type="GO" id="GO:0016491">
    <property type="term" value="F:oxidoreductase activity"/>
    <property type="evidence" value="ECO:0007669"/>
    <property type="project" value="UniProtKB-KW"/>
</dbReference>
<dbReference type="InterPro" id="IPR013154">
    <property type="entry name" value="ADH-like_N"/>
</dbReference>
<dbReference type="SUPFAM" id="SSF50129">
    <property type="entry name" value="GroES-like"/>
    <property type="match status" value="1"/>
</dbReference>
<comment type="caution">
    <text evidence="7">The sequence shown here is derived from an EMBL/GenBank/DDBJ whole genome shotgun (WGS) entry which is preliminary data.</text>
</comment>
<dbReference type="AlphaFoldDB" id="A0A919QCN7"/>
<evidence type="ECO:0000256" key="4">
    <source>
        <dbReference type="ARBA" id="ARBA00023002"/>
    </source>
</evidence>
<dbReference type="InterPro" id="IPR013149">
    <property type="entry name" value="ADH-like_C"/>
</dbReference>
<dbReference type="EMBL" id="BOOA01000027">
    <property type="protein sequence ID" value="GIH25284.1"/>
    <property type="molecule type" value="Genomic_DNA"/>
</dbReference>
<dbReference type="Proteomes" id="UP000640052">
    <property type="component" value="Unassembled WGS sequence"/>
</dbReference>
<dbReference type="InterPro" id="IPR011032">
    <property type="entry name" value="GroES-like_sf"/>
</dbReference>
<organism evidence="7 8">
    <name type="scientific">Acrocarpospora phusangensis</name>
    <dbReference type="NCBI Taxonomy" id="1070424"/>
    <lineage>
        <taxon>Bacteria</taxon>
        <taxon>Bacillati</taxon>
        <taxon>Actinomycetota</taxon>
        <taxon>Actinomycetes</taxon>
        <taxon>Streptosporangiales</taxon>
        <taxon>Streptosporangiaceae</taxon>
        <taxon>Acrocarpospora</taxon>
    </lineage>
</organism>
<evidence type="ECO:0000256" key="3">
    <source>
        <dbReference type="ARBA" id="ARBA00022833"/>
    </source>
</evidence>
<dbReference type="Pfam" id="PF08240">
    <property type="entry name" value="ADH_N"/>
    <property type="match status" value="1"/>
</dbReference>
<evidence type="ECO:0000313" key="8">
    <source>
        <dbReference type="Proteomes" id="UP000640052"/>
    </source>
</evidence>
<proteinExistence type="inferred from homology"/>
<evidence type="ECO:0000313" key="7">
    <source>
        <dbReference type="EMBL" id="GIH25284.1"/>
    </source>
</evidence>
<dbReference type="Gene3D" id="3.40.50.720">
    <property type="entry name" value="NAD(P)-binding Rossmann-like Domain"/>
    <property type="match status" value="1"/>
</dbReference>
<comment type="similarity">
    <text evidence="5">Belongs to the zinc-containing alcohol dehydrogenase family.</text>
</comment>
<evidence type="ECO:0000256" key="2">
    <source>
        <dbReference type="ARBA" id="ARBA00022723"/>
    </source>
</evidence>
<evidence type="ECO:0000256" key="5">
    <source>
        <dbReference type="RuleBase" id="RU361277"/>
    </source>
</evidence>
<keyword evidence="4" id="KW-0560">Oxidoreductase</keyword>
<dbReference type="CDD" id="cd08231">
    <property type="entry name" value="MDR_TM0436_like"/>
    <property type="match status" value="1"/>
</dbReference>
<evidence type="ECO:0000259" key="6">
    <source>
        <dbReference type="SMART" id="SM00829"/>
    </source>
</evidence>
<dbReference type="PROSITE" id="PS00059">
    <property type="entry name" value="ADH_ZINC"/>
    <property type="match status" value="1"/>
</dbReference>
<dbReference type="SUPFAM" id="SSF51735">
    <property type="entry name" value="NAD(P)-binding Rossmann-fold domains"/>
    <property type="match status" value="1"/>
</dbReference>
<reference evidence="7" key="1">
    <citation type="submission" date="2021-01" db="EMBL/GenBank/DDBJ databases">
        <title>Whole genome shotgun sequence of Acrocarpospora phusangensis NBRC 108782.</title>
        <authorList>
            <person name="Komaki H."/>
            <person name="Tamura T."/>
        </authorList>
    </citation>
    <scope>NUCLEOTIDE SEQUENCE</scope>
    <source>
        <strain evidence="7">NBRC 108782</strain>
    </source>
</reference>
<dbReference type="Pfam" id="PF00107">
    <property type="entry name" value="ADH_zinc_N"/>
    <property type="match status" value="1"/>
</dbReference>
<comment type="cofactor">
    <cofactor evidence="1 5">
        <name>Zn(2+)</name>
        <dbReference type="ChEBI" id="CHEBI:29105"/>
    </cofactor>
</comment>